<evidence type="ECO:0000313" key="8">
    <source>
        <dbReference type="EMBL" id="SFT93632.1"/>
    </source>
</evidence>
<evidence type="ECO:0000313" key="9">
    <source>
        <dbReference type="Proteomes" id="UP000183805"/>
    </source>
</evidence>
<reference evidence="8 9" key="1">
    <citation type="submission" date="2016-10" db="EMBL/GenBank/DDBJ databases">
        <authorList>
            <person name="Varghese N."/>
            <person name="Submissions S."/>
        </authorList>
    </citation>
    <scope>NUCLEOTIDE SEQUENCE [LARGE SCALE GENOMIC DNA]</scope>
    <source>
        <strain evidence="8 9">CGMCC 1.8499</strain>
    </source>
</reference>
<feature type="transmembrane region" description="Helical" evidence="5">
    <location>
        <begin position="40"/>
        <end position="59"/>
    </location>
</feature>
<dbReference type="Gene3D" id="1.25.40.10">
    <property type="entry name" value="Tetratricopeptide repeat domain"/>
    <property type="match status" value="1"/>
</dbReference>
<evidence type="ECO:0000313" key="7">
    <source>
        <dbReference type="EMBL" id="AXV63918.1"/>
    </source>
</evidence>
<accession>A0AAD0RW73</accession>
<evidence type="ECO:0000256" key="4">
    <source>
        <dbReference type="ARBA" id="ARBA00023136"/>
    </source>
</evidence>
<reference evidence="7 10" key="2">
    <citation type="submission" date="2018-08" db="EMBL/GenBank/DDBJ databases">
        <title>Draft genome sequence of Pseudoalteromonas donghaensis HJ51.</title>
        <authorList>
            <person name="Oh J."/>
            <person name="Roh D."/>
        </authorList>
    </citation>
    <scope>NUCLEOTIDE SEQUENCE [LARGE SCALE GENOMIC DNA]</scope>
    <source>
        <strain evidence="7 10">HJ51</strain>
    </source>
</reference>
<dbReference type="KEGG" id="pdj:D0907_00810"/>
<evidence type="ECO:0000259" key="6">
    <source>
        <dbReference type="Pfam" id="PF07219"/>
    </source>
</evidence>
<dbReference type="EMBL" id="FPAZ01000017">
    <property type="protein sequence ID" value="SFT93632.1"/>
    <property type="molecule type" value="Genomic_DNA"/>
</dbReference>
<evidence type="ECO:0000256" key="2">
    <source>
        <dbReference type="ARBA" id="ARBA00022692"/>
    </source>
</evidence>
<keyword evidence="4 5" id="KW-0472">Membrane</keyword>
<dbReference type="EMBL" id="CP032090">
    <property type="protein sequence ID" value="AXV63918.1"/>
    <property type="molecule type" value="Genomic_DNA"/>
</dbReference>
<organism evidence="7 10">
    <name type="scientific">Pseudoalteromonas lipolytica</name>
    <dbReference type="NCBI Taxonomy" id="570156"/>
    <lineage>
        <taxon>Bacteria</taxon>
        <taxon>Pseudomonadati</taxon>
        <taxon>Pseudomonadota</taxon>
        <taxon>Gammaproteobacteria</taxon>
        <taxon>Alteromonadales</taxon>
        <taxon>Pseudoalteromonadaceae</taxon>
        <taxon>Pseudoalteromonas</taxon>
    </lineage>
</organism>
<dbReference type="SUPFAM" id="SSF48452">
    <property type="entry name" value="TPR-like"/>
    <property type="match status" value="1"/>
</dbReference>
<evidence type="ECO:0000256" key="5">
    <source>
        <dbReference type="SAM" id="Phobius"/>
    </source>
</evidence>
<dbReference type="InterPro" id="IPR010817">
    <property type="entry name" value="HemY_N"/>
</dbReference>
<dbReference type="Proteomes" id="UP000183805">
    <property type="component" value="Unassembled WGS sequence"/>
</dbReference>
<evidence type="ECO:0000313" key="10">
    <source>
        <dbReference type="Proteomes" id="UP000264605"/>
    </source>
</evidence>
<proteinExistence type="predicted"/>
<name>A0AAD0RW73_9GAMM</name>
<keyword evidence="3 5" id="KW-1133">Transmembrane helix</keyword>
<gene>
    <name evidence="7" type="ORF">D0907_00810</name>
    <name evidence="8" type="ORF">SAMN04487854_11781</name>
</gene>
<dbReference type="InterPro" id="IPR011990">
    <property type="entry name" value="TPR-like_helical_dom_sf"/>
</dbReference>
<dbReference type="GeneID" id="99503978"/>
<evidence type="ECO:0000256" key="3">
    <source>
        <dbReference type="ARBA" id="ARBA00022989"/>
    </source>
</evidence>
<feature type="domain" description="HemY N-terminal" evidence="6">
    <location>
        <begin position="26"/>
        <end position="130"/>
    </location>
</feature>
<sequence>MIRFLLLIIAIAVCLGIAPFFIDQKGYVLIAFNKTTIEGTIWGVAALIVLGCGIAYLGYKLVRYLWSLYSHTRHRFFARSEERKQAAIEQGVWSLINNDYAELELALDNNSVAEPWTDIRYALLAKAALANNNSEKAISYLDKINQANQLKVANLWLASGECSTIFAELKTLAERKKATNLELKMYAQVLVQEQKWSALDDFMPRLLRKKVLTEKEWQQVFDRYFAAQADTSLTERFEQLTKNLKPMAEVSYLKAMARAGKLNKIELSLIKMIKKPLQHKDLARILRTSAAGDALKLQASLQDVLKKDTENTDLLLALACLANAHGEYDLAARVFDKALNATNRDDYLQQAVLSYSKSGQPDKALVLYQ</sequence>
<evidence type="ECO:0000256" key="1">
    <source>
        <dbReference type="ARBA" id="ARBA00004370"/>
    </source>
</evidence>
<dbReference type="Proteomes" id="UP000264605">
    <property type="component" value="Chromosome"/>
</dbReference>
<dbReference type="RefSeq" id="WP_065978890.1">
    <property type="nucleotide sequence ID" value="NZ_CP032090.1"/>
</dbReference>
<keyword evidence="2 5" id="KW-0812">Transmembrane</keyword>
<dbReference type="AlphaFoldDB" id="A0AAD0RW73"/>
<dbReference type="GO" id="GO:0016020">
    <property type="term" value="C:membrane"/>
    <property type="evidence" value="ECO:0007669"/>
    <property type="project" value="UniProtKB-SubCell"/>
</dbReference>
<dbReference type="Pfam" id="PF07219">
    <property type="entry name" value="HemY_N"/>
    <property type="match status" value="1"/>
</dbReference>
<protein>
    <submittedName>
        <fullName evidence="8">HemY protein</fullName>
    </submittedName>
    <submittedName>
        <fullName evidence="7">Heme biosynthesis protein HemY</fullName>
    </submittedName>
</protein>
<comment type="subcellular location">
    <subcellularLocation>
        <location evidence="1">Membrane</location>
    </subcellularLocation>
</comment>
<keyword evidence="9" id="KW-1185">Reference proteome</keyword>